<dbReference type="GO" id="GO:0043565">
    <property type="term" value="F:sequence-specific DNA binding"/>
    <property type="evidence" value="ECO:0007669"/>
    <property type="project" value="InterPro"/>
</dbReference>
<evidence type="ECO:0000259" key="4">
    <source>
        <dbReference type="PROSITE" id="PS01124"/>
    </source>
</evidence>
<dbReference type="Pfam" id="PF12833">
    <property type="entry name" value="HTH_18"/>
    <property type="match status" value="1"/>
</dbReference>
<reference evidence="5" key="2">
    <citation type="submission" date="2021-04" db="EMBL/GenBank/DDBJ databases">
        <authorList>
            <person name="Gilroy R."/>
        </authorList>
    </citation>
    <scope>NUCLEOTIDE SEQUENCE</scope>
    <source>
        <strain evidence="5">B5_2728</strain>
    </source>
</reference>
<evidence type="ECO:0000313" key="6">
    <source>
        <dbReference type="Proteomes" id="UP000713596"/>
    </source>
</evidence>
<sequence>MSELFLHLVYDHQEIYRAVEQQNLDKAMALWQEKCRKMDELNVRQAQTLLDSLSQVLLSYALSMQRAEALEYRHRCHQMIRQLKHLGEVEPLGNQMIQWHCKVVVHQDKETSHIQMACQYVQTHLEEPFTLETVAKHIFVSKCYLCRIFRSQTGMSFSHYVTEQRMKKAEQLLRHSNLNIDRIAEECGYTSATYFATNFRKYKGVSPSAFRRQLGQGESPSTET</sequence>
<keyword evidence="1" id="KW-0805">Transcription regulation</keyword>
<dbReference type="GO" id="GO:0003700">
    <property type="term" value="F:DNA-binding transcription factor activity"/>
    <property type="evidence" value="ECO:0007669"/>
    <property type="project" value="InterPro"/>
</dbReference>
<dbReference type="Proteomes" id="UP000713596">
    <property type="component" value="Unassembled WGS sequence"/>
</dbReference>
<dbReference type="PANTHER" id="PTHR43280">
    <property type="entry name" value="ARAC-FAMILY TRANSCRIPTIONAL REGULATOR"/>
    <property type="match status" value="1"/>
</dbReference>
<dbReference type="PROSITE" id="PS01124">
    <property type="entry name" value="HTH_ARAC_FAMILY_2"/>
    <property type="match status" value="1"/>
</dbReference>
<dbReference type="InterPro" id="IPR018060">
    <property type="entry name" value="HTH_AraC"/>
</dbReference>
<evidence type="ECO:0000256" key="1">
    <source>
        <dbReference type="ARBA" id="ARBA00023015"/>
    </source>
</evidence>
<dbReference type="EMBL" id="JAHLFP010000017">
    <property type="protein sequence ID" value="MBU3805727.1"/>
    <property type="molecule type" value="Genomic_DNA"/>
</dbReference>
<evidence type="ECO:0000313" key="5">
    <source>
        <dbReference type="EMBL" id="MBU3805727.1"/>
    </source>
</evidence>
<dbReference type="InterPro" id="IPR018062">
    <property type="entry name" value="HTH_AraC-typ_CS"/>
</dbReference>
<proteinExistence type="predicted"/>
<feature type="domain" description="HTH araC/xylS-type" evidence="4">
    <location>
        <begin position="115"/>
        <end position="213"/>
    </location>
</feature>
<dbReference type="InterPro" id="IPR009057">
    <property type="entry name" value="Homeodomain-like_sf"/>
</dbReference>
<gene>
    <name evidence="5" type="ORF">H9882_02380</name>
</gene>
<accession>A0A948T1N4</accession>
<dbReference type="PROSITE" id="PS00041">
    <property type="entry name" value="HTH_ARAC_FAMILY_1"/>
    <property type="match status" value="1"/>
</dbReference>
<dbReference type="SMART" id="SM00342">
    <property type="entry name" value="HTH_ARAC"/>
    <property type="match status" value="1"/>
</dbReference>
<name>A0A948T1N4_9FIRM</name>
<dbReference type="Gene3D" id="1.10.10.60">
    <property type="entry name" value="Homeodomain-like"/>
    <property type="match status" value="2"/>
</dbReference>
<keyword evidence="3" id="KW-0804">Transcription</keyword>
<dbReference type="PRINTS" id="PR00032">
    <property type="entry name" value="HTHARAC"/>
</dbReference>
<evidence type="ECO:0000256" key="2">
    <source>
        <dbReference type="ARBA" id="ARBA00023125"/>
    </source>
</evidence>
<dbReference type="SUPFAM" id="SSF46689">
    <property type="entry name" value="Homeodomain-like"/>
    <property type="match status" value="2"/>
</dbReference>
<organism evidence="5 6">
    <name type="scientific">Candidatus Allofournierella pullistercoris</name>
    <dbReference type="NCBI Taxonomy" id="2838597"/>
    <lineage>
        <taxon>Bacteria</taxon>
        <taxon>Bacillati</taxon>
        <taxon>Bacillota</taxon>
        <taxon>Clostridia</taxon>
        <taxon>Eubacteriales</taxon>
        <taxon>Oscillospiraceae</taxon>
        <taxon>Allofournierella</taxon>
    </lineage>
</organism>
<comment type="caution">
    <text evidence="5">The sequence shown here is derived from an EMBL/GenBank/DDBJ whole genome shotgun (WGS) entry which is preliminary data.</text>
</comment>
<reference evidence="5" key="1">
    <citation type="journal article" date="2021" name="PeerJ">
        <title>Extensive microbial diversity within the chicken gut microbiome revealed by metagenomics and culture.</title>
        <authorList>
            <person name="Gilroy R."/>
            <person name="Ravi A."/>
            <person name="Getino M."/>
            <person name="Pursley I."/>
            <person name="Horton D.L."/>
            <person name="Alikhan N.F."/>
            <person name="Baker D."/>
            <person name="Gharbi K."/>
            <person name="Hall N."/>
            <person name="Watson M."/>
            <person name="Adriaenssens E.M."/>
            <person name="Foster-Nyarko E."/>
            <person name="Jarju S."/>
            <person name="Secka A."/>
            <person name="Antonio M."/>
            <person name="Oren A."/>
            <person name="Chaudhuri R.R."/>
            <person name="La Ragione R."/>
            <person name="Hildebrand F."/>
            <person name="Pallen M.J."/>
        </authorList>
    </citation>
    <scope>NUCLEOTIDE SEQUENCE</scope>
    <source>
        <strain evidence="5">B5_2728</strain>
    </source>
</reference>
<protein>
    <submittedName>
        <fullName evidence="5">AraC family transcriptional regulator</fullName>
    </submittedName>
</protein>
<dbReference type="AlphaFoldDB" id="A0A948T1N4"/>
<evidence type="ECO:0000256" key="3">
    <source>
        <dbReference type="ARBA" id="ARBA00023163"/>
    </source>
</evidence>
<dbReference type="PANTHER" id="PTHR43280:SF10">
    <property type="entry name" value="REGULATORY PROTEIN POCR"/>
    <property type="match status" value="1"/>
</dbReference>
<keyword evidence="2" id="KW-0238">DNA-binding</keyword>
<dbReference type="InterPro" id="IPR020449">
    <property type="entry name" value="Tscrpt_reg_AraC-type_HTH"/>
</dbReference>